<dbReference type="InterPro" id="IPR052710">
    <property type="entry name" value="CAAX_protease"/>
</dbReference>
<feature type="transmembrane region" description="Helical" evidence="1">
    <location>
        <begin position="96"/>
        <end position="117"/>
    </location>
</feature>
<comment type="caution">
    <text evidence="3">The sequence shown here is derived from an EMBL/GenBank/DDBJ whole genome shotgun (WGS) entry which is preliminary data.</text>
</comment>
<evidence type="ECO:0000313" key="4">
    <source>
        <dbReference type="Proteomes" id="UP000306037"/>
    </source>
</evidence>
<dbReference type="GO" id="GO:0008237">
    <property type="term" value="F:metallopeptidase activity"/>
    <property type="evidence" value="ECO:0007669"/>
    <property type="project" value="UniProtKB-KW"/>
</dbReference>
<organism evidence="3 4">
    <name type="scientific">Bacillus wiedmannii</name>
    <dbReference type="NCBI Taxonomy" id="1890302"/>
    <lineage>
        <taxon>Bacteria</taxon>
        <taxon>Bacillati</taxon>
        <taxon>Bacillota</taxon>
        <taxon>Bacilli</taxon>
        <taxon>Bacillales</taxon>
        <taxon>Bacillaceae</taxon>
        <taxon>Bacillus</taxon>
        <taxon>Bacillus cereus group</taxon>
    </lineage>
</organism>
<dbReference type="GO" id="GO:0004175">
    <property type="term" value="F:endopeptidase activity"/>
    <property type="evidence" value="ECO:0007669"/>
    <property type="project" value="UniProtKB-ARBA"/>
</dbReference>
<dbReference type="InterPro" id="IPR003675">
    <property type="entry name" value="Rce1/LyrA-like_dom"/>
</dbReference>
<feature type="transmembrane region" description="Helical" evidence="1">
    <location>
        <begin position="20"/>
        <end position="43"/>
    </location>
</feature>
<evidence type="ECO:0000259" key="2">
    <source>
        <dbReference type="Pfam" id="PF02517"/>
    </source>
</evidence>
<feature type="domain" description="CAAX prenyl protease 2/Lysostaphin resistance protein A-like" evidence="2">
    <location>
        <begin position="143"/>
        <end position="229"/>
    </location>
</feature>
<dbReference type="EMBL" id="SZOM01000026">
    <property type="protein sequence ID" value="TKH18979.1"/>
    <property type="molecule type" value="Genomic_DNA"/>
</dbReference>
<evidence type="ECO:0000256" key="1">
    <source>
        <dbReference type="SAM" id="Phobius"/>
    </source>
</evidence>
<keyword evidence="3" id="KW-0482">Metalloprotease</keyword>
<dbReference type="GO" id="GO:0006508">
    <property type="term" value="P:proteolysis"/>
    <property type="evidence" value="ECO:0007669"/>
    <property type="project" value="UniProtKB-KW"/>
</dbReference>
<reference evidence="3 4" key="1">
    <citation type="journal article" date="2019" name="Environ. Microbiol.">
        <title>An active ?-lactamase is a part of an orchestrated cell wall stress resistance network of Bacillus subtilis and related rhizosphere species.</title>
        <authorList>
            <person name="Bucher T."/>
            <person name="Keren-Paz A."/>
            <person name="Hausser J."/>
            <person name="Olender T."/>
            <person name="Cytryn E."/>
            <person name="Kolodkin-Gal I."/>
        </authorList>
    </citation>
    <scope>NUCLEOTIDE SEQUENCE [LARGE SCALE GENOMIC DNA]</scope>
    <source>
        <strain evidence="3 4">I71</strain>
    </source>
</reference>
<dbReference type="GO" id="GO:0080120">
    <property type="term" value="P:CAAX-box protein maturation"/>
    <property type="evidence" value="ECO:0007669"/>
    <property type="project" value="UniProtKB-ARBA"/>
</dbReference>
<gene>
    <name evidence="3" type="ORF">FC694_03160</name>
</gene>
<proteinExistence type="predicted"/>
<keyword evidence="3" id="KW-0645">Protease</keyword>
<name>A0A4U2N4B0_9BACI</name>
<protein>
    <submittedName>
        <fullName evidence="3">CPBP family intramembrane metalloprotease</fullName>
    </submittedName>
</protein>
<keyword evidence="3" id="KW-0378">Hydrolase</keyword>
<feature type="transmembrane region" description="Helical" evidence="1">
    <location>
        <begin position="55"/>
        <end position="75"/>
    </location>
</feature>
<sequence length="233" mass="26663">MTNFQDQNRITWKQFISGSVIISIIVPIVIGISLRILFALNFIQQTYNSNTLKILEIFLLDLFILLFTICFILTYKPFYNLILDTLNIKPLKKGKTYLYILLANISTILLDKTTNLLSSNSGNIQGTTLGLDTLSEQSMLIYIIAMLSFILLGPVFEEIFYRGIILRFLEVKHTFLIGLIVSSFLFGLAHSYDFIFVIFAMLTAIIDGLLYKKTQSIIPVLFGHIIYNLYVFI</sequence>
<keyword evidence="1" id="KW-0812">Transmembrane</keyword>
<keyword evidence="1" id="KW-1133">Transmembrane helix</keyword>
<evidence type="ECO:0000313" key="3">
    <source>
        <dbReference type="EMBL" id="TKH18979.1"/>
    </source>
</evidence>
<dbReference type="Proteomes" id="UP000306037">
    <property type="component" value="Unassembled WGS sequence"/>
</dbReference>
<dbReference type="Pfam" id="PF02517">
    <property type="entry name" value="Rce1-like"/>
    <property type="match status" value="1"/>
</dbReference>
<dbReference type="RefSeq" id="WP_137050900.1">
    <property type="nucleotide sequence ID" value="NZ_SZOM01000026.1"/>
</dbReference>
<dbReference type="PANTHER" id="PTHR36435">
    <property type="entry name" value="SLR1288 PROTEIN"/>
    <property type="match status" value="1"/>
</dbReference>
<accession>A0A4U2N4B0</accession>
<dbReference type="PANTHER" id="PTHR36435:SF1">
    <property type="entry name" value="CAAX AMINO TERMINAL PROTEASE FAMILY PROTEIN"/>
    <property type="match status" value="1"/>
</dbReference>
<feature type="transmembrane region" description="Helical" evidence="1">
    <location>
        <begin position="168"/>
        <end position="188"/>
    </location>
</feature>
<feature type="transmembrane region" description="Helical" evidence="1">
    <location>
        <begin position="137"/>
        <end position="156"/>
    </location>
</feature>
<keyword evidence="1" id="KW-0472">Membrane</keyword>
<dbReference type="AlphaFoldDB" id="A0A4U2N4B0"/>